<dbReference type="GO" id="GO:0010288">
    <property type="term" value="P:response to lead ion"/>
    <property type="evidence" value="ECO:0007669"/>
    <property type="project" value="TreeGrafter"/>
</dbReference>
<dbReference type="GO" id="GO:0032791">
    <property type="term" value="F:lead ion binding"/>
    <property type="evidence" value="ECO:0007669"/>
    <property type="project" value="TreeGrafter"/>
</dbReference>
<organism evidence="2 3">
    <name type="scientific">Streptomyces noursei</name>
    <name type="common">Streptomyces albulus</name>
    <dbReference type="NCBI Taxonomy" id="1971"/>
    <lineage>
        <taxon>Bacteria</taxon>
        <taxon>Bacillati</taxon>
        <taxon>Actinomycetota</taxon>
        <taxon>Actinomycetes</taxon>
        <taxon>Kitasatosporales</taxon>
        <taxon>Streptomycetaceae</taxon>
        <taxon>Streptomyces</taxon>
    </lineage>
</organism>
<dbReference type="GO" id="GO:0046686">
    <property type="term" value="P:response to cadmium ion"/>
    <property type="evidence" value="ECO:0007669"/>
    <property type="project" value="TreeGrafter"/>
</dbReference>
<gene>
    <name evidence="2" type="ORF">AOB60_10460</name>
</gene>
<dbReference type="NCBIfam" id="NF033788">
    <property type="entry name" value="HTH_metalloreg"/>
    <property type="match status" value="1"/>
</dbReference>
<dbReference type="SMART" id="SM00418">
    <property type="entry name" value="HTH_ARSR"/>
    <property type="match status" value="1"/>
</dbReference>
<dbReference type="PANTHER" id="PTHR39168:SF1">
    <property type="entry name" value="TRANSCRIPTIONAL REGULATORY PROTEIN"/>
    <property type="match status" value="1"/>
</dbReference>
<dbReference type="PRINTS" id="PR00778">
    <property type="entry name" value="HTHARSR"/>
</dbReference>
<evidence type="ECO:0000313" key="2">
    <source>
        <dbReference type="EMBL" id="PNE41128.1"/>
    </source>
</evidence>
<name>A0A2N8PJF8_STRNR</name>
<dbReference type="SUPFAM" id="SSF46785">
    <property type="entry name" value="Winged helix' DNA-binding domain"/>
    <property type="match status" value="1"/>
</dbReference>
<reference evidence="3" key="1">
    <citation type="submission" date="2015-09" db="EMBL/GenBank/DDBJ databases">
        <authorList>
            <person name="Graham D.E."/>
            <person name="Mahan K.M."/>
            <person name="Klingeman D.M."/>
            <person name="Fida T."/>
            <person name="Giannone R.J."/>
            <person name="Hettich R.L."/>
            <person name="Parry R.J."/>
            <person name="Spain J.C."/>
        </authorList>
    </citation>
    <scope>NUCLEOTIDE SEQUENCE [LARGE SCALE GENOMIC DNA]</scope>
    <source>
        <strain evidence="3">JCM 4701</strain>
    </source>
</reference>
<dbReference type="AlphaFoldDB" id="A0A2N8PJF8"/>
<keyword evidence="3" id="KW-1185">Reference proteome</keyword>
<dbReference type="InterPro" id="IPR001845">
    <property type="entry name" value="HTH_ArsR_DNA-bd_dom"/>
</dbReference>
<dbReference type="PROSITE" id="PS50987">
    <property type="entry name" value="HTH_ARSR_2"/>
    <property type="match status" value="1"/>
</dbReference>
<dbReference type="CDD" id="cd00090">
    <property type="entry name" value="HTH_ARSR"/>
    <property type="match status" value="1"/>
</dbReference>
<dbReference type="GO" id="GO:0097063">
    <property type="term" value="F:cadmium ion sensor activity"/>
    <property type="evidence" value="ECO:0007669"/>
    <property type="project" value="TreeGrafter"/>
</dbReference>
<dbReference type="EMBL" id="LJSN01000002">
    <property type="protein sequence ID" value="PNE41128.1"/>
    <property type="molecule type" value="Genomic_DNA"/>
</dbReference>
<dbReference type="InterPro" id="IPR036390">
    <property type="entry name" value="WH_DNA-bd_sf"/>
</dbReference>
<dbReference type="RefSeq" id="WP_073448259.1">
    <property type="nucleotide sequence ID" value="NZ_LJSN01000002.1"/>
</dbReference>
<dbReference type="InterPro" id="IPR052543">
    <property type="entry name" value="HTH_Metal-responsive_Reg"/>
</dbReference>
<feature type="domain" description="HTH arsR-type" evidence="1">
    <location>
        <begin position="2"/>
        <end position="98"/>
    </location>
</feature>
<dbReference type="Proteomes" id="UP000236047">
    <property type="component" value="Unassembled WGS sequence"/>
</dbReference>
<proteinExistence type="predicted"/>
<evidence type="ECO:0000313" key="3">
    <source>
        <dbReference type="Proteomes" id="UP000236047"/>
    </source>
</evidence>
<dbReference type="GO" id="GO:0003677">
    <property type="term" value="F:DNA binding"/>
    <property type="evidence" value="ECO:0007669"/>
    <property type="project" value="TreeGrafter"/>
</dbReference>
<accession>A0A2N8PJF8</accession>
<dbReference type="PANTHER" id="PTHR39168">
    <property type="entry name" value="TRANSCRIPTIONAL REGULATOR-RELATED"/>
    <property type="match status" value="1"/>
</dbReference>
<dbReference type="Gene3D" id="1.10.10.10">
    <property type="entry name" value="Winged helix-like DNA-binding domain superfamily/Winged helix DNA-binding domain"/>
    <property type="match status" value="1"/>
</dbReference>
<dbReference type="GO" id="GO:0003700">
    <property type="term" value="F:DNA-binding transcription factor activity"/>
    <property type="evidence" value="ECO:0007669"/>
    <property type="project" value="InterPro"/>
</dbReference>
<comment type="caution">
    <text evidence="2">The sequence shown here is derived from an EMBL/GenBank/DDBJ whole genome shotgun (WGS) entry which is preliminary data.</text>
</comment>
<protein>
    <recommendedName>
        <fullName evidence="1">HTH arsR-type domain-containing protein</fullName>
    </recommendedName>
</protein>
<sequence>MLDPAQPRPDIATVAELLGNATRAAMVSALVGDFVMPAGELATIAGVSRPTASEHLSRLVEHGLLTVDRMGRHAYYRISSPQVAELVEALAVIAPVRQPTSLRSARLLKTLSNARTCYRHLAGRIGVELAEALCERGLVRRTPDGIEIDAERWDARKPLGLTLDALESDGQPLIKGCVDWSERRHHLAGSAATALTDQLFALGWITRAREHKRAVVVTAEGVAGLSSEFGLHLP</sequence>
<evidence type="ECO:0000259" key="1">
    <source>
        <dbReference type="PROSITE" id="PS50987"/>
    </source>
</evidence>
<dbReference type="Pfam" id="PF12840">
    <property type="entry name" value="HTH_20"/>
    <property type="match status" value="1"/>
</dbReference>
<dbReference type="InterPro" id="IPR011991">
    <property type="entry name" value="ArsR-like_HTH"/>
</dbReference>
<dbReference type="InterPro" id="IPR036388">
    <property type="entry name" value="WH-like_DNA-bd_sf"/>
</dbReference>